<dbReference type="Proteomes" id="UP000054217">
    <property type="component" value="Unassembled WGS sequence"/>
</dbReference>
<reference evidence="1 2" key="1">
    <citation type="submission" date="2014-04" db="EMBL/GenBank/DDBJ databases">
        <authorList>
            <consortium name="DOE Joint Genome Institute"/>
            <person name="Kuo A."/>
            <person name="Kohler A."/>
            <person name="Costa M.D."/>
            <person name="Nagy L.G."/>
            <person name="Floudas D."/>
            <person name="Copeland A."/>
            <person name="Barry K.W."/>
            <person name="Cichocki N."/>
            <person name="Veneault-Fourrey C."/>
            <person name="LaButti K."/>
            <person name="Lindquist E.A."/>
            <person name="Lipzen A."/>
            <person name="Lundell T."/>
            <person name="Morin E."/>
            <person name="Murat C."/>
            <person name="Sun H."/>
            <person name="Tunlid A."/>
            <person name="Henrissat B."/>
            <person name="Grigoriev I.V."/>
            <person name="Hibbett D.S."/>
            <person name="Martin F."/>
            <person name="Nordberg H.P."/>
            <person name="Cantor M.N."/>
            <person name="Hua S.X."/>
        </authorList>
    </citation>
    <scope>NUCLEOTIDE SEQUENCE [LARGE SCALE GENOMIC DNA]</scope>
    <source>
        <strain evidence="1 2">Marx 270</strain>
    </source>
</reference>
<dbReference type="EMBL" id="KN832100">
    <property type="protein sequence ID" value="KIN94381.1"/>
    <property type="molecule type" value="Genomic_DNA"/>
</dbReference>
<gene>
    <name evidence="1" type="ORF">M404DRAFT_35102</name>
</gene>
<dbReference type="HOGENOM" id="CLU_2832197_0_0_1"/>
<reference evidence="2" key="2">
    <citation type="submission" date="2015-01" db="EMBL/GenBank/DDBJ databases">
        <title>Evolutionary Origins and Diversification of the Mycorrhizal Mutualists.</title>
        <authorList>
            <consortium name="DOE Joint Genome Institute"/>
            <consortium name="Mycorrhizal Genomics Consortium"/>
            <person name="Kohler A."/>
            <person name="Kuo A."/>
            <person name="Nagy L.G."/>
            <person name="Floudas D."/>
            <person name="Copeland A."/>
            <person name="Barry K.W."/>
            <person name="Cichocki N."/>
            <person name="Veneault-Fourrey C."/>
            <person name="LaButti K."/>
            <person name="Lindquist E.A."/>
            <person name="Lipzen A."/>
            <person name="Lundell T."/>
            <person name="Morin E."/>
            <person name="Murat C."/>
            <person name="Riley R."/>
            <person name="Ohm R."/>
            <person name="Sun H."/>
            <person name="Tunlid A."/>
            <person name="Henrissat B."/>
            <person name="Grigoriev I.V."/>
            <person name="Hibbett D.S."/>
            <person name="Martin F."/>
        </authorList>
    </citation>
    <scope>NUCLEOTIDE SEQUENCE [LARGE SCALE GENOMIC DNA]</scope>
    <source>
        <strain evidence="2">Marx 270</strain>
    </source>
</reference>
<keyword evidence="2" id="KW-1185">Reference proteome</keyword>
<accession>A0A0C3J9P4</accession>
<evidence type="ECO:0000313" key="1">
    <source>
        <dbReference type="EMBL" id="KIN94381.1"/>
    </source>
</evidence>
<organism evidence="1 2">
    <name type="scientific">Pisolithus tinctorius Marx 270</name>
    <dbReference type="NCBI Taxonomy" id="870435"/>
    <lineage>
        <taxon>Eukaryota</taxon>
        <taxon>Fungi</taxon>
        <taxon>Dikarya</taxon>
        <taxon>Basidiomycota</taxon>
        <taxon>Agaricomycotina</taxon>
        <taxon>Agaricomycetes</taxon>
        <taxon>Agaricomycetidae</taxon>
        <taxon>Boletales</taxon>
        <taxon>Sclerodermatineae</taxon>
        <taxon>Pisolithaceae</taxon>
        <taxon>Pisolithus</taxon>
    </lineage>
</organism>
<proteinExistence type="predicted"/>
<dbReference type="InParanoid" id="A0A0C3J9P4"/>
<protein>
    <submittedName>
        <fullName evidence="1">Uncharacterized protein</fullName>
    </submittedName>
</protein>
<dbReference type="AlphaFoldDB" id="A0A0C3J9P4"/>
<evidence type="ECO:0000313" key="2">
    <source>
        <dbReference type="Proteomes" id="UP000054217"/>
    </source>
</evidence>
<sequence length="66" mass="7480">MSSYQSHPSFSQNCDSYGIIYCSPLSLIASMTSMMHILPPYCKIQQKTLPLHPLFHQSLIHETPKA</sequence>
<name>A0A0C3J9P4_PISTI</name>